<evidence type="ECO:0000313" key="2">
    <source>
        <dbReference type="EMBL" id="GFD38860.1"/>
    </source>
</evidence>
<accession>A0A699VWU0</accession>
<sequence length="81" mass="9347">LKLRRRWRMGAASQHKAAKNVNEKNEEMPVDGKDDENGNLKRNKNLKVRQWKSMTTRRRQNMDTEVADAKEEELGPGGKGI</sequence>
<protein>
    <submittedName>
        <fullName evidence="2">Uncharacterized protein</fullName>
    </submittedName>
</protein>
<organism evidence="2">
    <name type="scientific">Tanacetum cinerariifolium</name>
    <name type="common">Dalmatian daisy</name>
    <name type="synonym">Chrysanthemum cinerariifolium</name>
    <dbReference type="NCBI Taxonomy" id="118510"/>
    <lineage>
        <taxon>Eukaryota</taxon>
        <taxon>Viridiplantae</taxon>
        <taxon>Streptophyta</taxon>
        <taxon>Embryophyta</taxon>
        <taxon>Tracheophyta</taxon>
        <taxon>Spermatophyta</taxon>
        <taxon>Magnoliopsida</taxon>
        <taxon>eudicotyledons</taxon>
        <taxon>Gunneridae</taxon>
        <taxon>Pentapetalae</taxon>
        <taxon>asterids</taxon>
        <taxon>campanulids</taxon>
        <taxon>Asterales</taxon>
        <taxon>Asteraceae</taxon>
        <taxon>Asteroideae</taxon>
        <taxon>Anthemideae</taxon>
        <taxon>Anthemidinae</taxon>
        <taxon>Tanacetum</taxon>
    </lineage>
</organism>
<feature type="compositionally biased region" description="Basic and acidic residues" evidence="1">
    <location>
        <begin position="21"/>
        <end position="39"/>
    </location>
</feature>
<name>A0A699VWU0_TANCI</name>
<proteinExistence type="predicted"/>
<feature type="compositionally biased region" description="Basic residues" evidence="1">
    <location>
        <begin position="41"/>
        <end position="59"/>
    </location>
</feature>
<feature type="region of interest" description="Disordered" evidence="1">
    <location>
        <begin position="1"/>
        <end position="81"/>
    </location>
</feature>
<evidence type="ECO:0000256" key="1">
    <source>
        <dbReference type="SAM" id="MobiDB-lite"/>
    </source>
</evidence>
<dbReference type="EMBL" id="BKCJ011507128">
    <property type="protein sequence ID" value="GFD38860.1"/>
    <property type="molecule type" value="Genomic_DNA"/>
</dbReference>
<gene>
    <name evidence="2" type="ORF">Tci_910829</name>
</gene>
<reference evidence="2" key="1">
    <citation type="journal article" date="2019" name="Sci. Rep.">
        <title>Draft genome of Tanacetum cinerariifolium, the natural source of mosquito coil.</title>
        <authorList>
            <person name="Yamashiro T."/>
            <person name="Shiraishi A."/>
            <person name="Satake H."/>
            <person name="Nakayama K."/>
        </authorList>
    </citation>
    <scope>NUCLEOTIDE SEQUENCE</scope>
</reference>
<comment type="caution">
    <text evidence="2">The sequence shown here is derived from an EMBL/GenBank/DDBJ whole genome shotgun (WGS) entry which is preliminary data.</text>
</comment>
<feature type="non-terminal residue" evidence="2">
    <location>
        <position position="1"/>
    </location>
</feature>
<dbReference type="AlphaFoldDB" id="A0A699VWU0"/>